<evidence type="ECO:0000256" key="3">
    <source>
        <dbReference type="ARBA" id="ARBA00022842"/>
    </source>
</evidence>
<dbReference type="Gene3D" id="1.50.10.160">
    <property type="match status" value="1"/>
</dbReference>
<dbReference type="FunFam" id="1.50.10.130:FF:000002">
    <property type="entry name" value="Ent-copalyl diphosphate synthase, chloroplastic"/>
    <property type="match status" value="1"/>
</dbReference>
<keyword evidence="4" id="KW-0456">Lyase</keyword>
<dbReference type="SUPFAM" id="SSF48576">
    <property type="entry name" value="Terpenoid synthases"/>
    <property type="match status" value="1"/>
</dbReference>
<dbReference type="GO" id="GO:0016102">
    <property type="term" value="P:diterpenoid biosynthetic process"/>
    <property type="evidence" value="ECO:0007669"/>
    <property type="project" value="TreeGrafter"/>
</dbReference>
<feature type="domain" description="Terpene synthase N-terminal" evidence="5">
    <location>
        <begin position="213"/>
        <end position="396"/>
    </location>
</feature>
<dbReference type="Pfam" id="PF03936">
    <property type="entry name" value="Terpene_synth_C"/>
    <property type="match status" value="1"/>
</dbReference>
<evidence type="ECO:0000256" key="4">
    <source>
        <dbReference type="ARBA" id="ARBA00023239"/>
    </source>
</evidence>
<dbReference type="InterPro" id="IPR050148">
    <property type="entry name" value="Terpene_synthase-like"/>
</dbReference>
<dbReference type="InterPro" id="IPR001906">
    <property type="entry name" value="Terpene_synth_N"/>
</dbReference>
<dbReference type="Gene3D" id="1.10.600.10">
    <property type="entry name" value="Farnesyl Diphosphate Synthase"/>
    <property type="match status" value="1"/>
</dbReference>
<dbReference type="InterPro" id="IPR036965">
    <property type="entry name" value="Terpene_synth_N_sf"/>
</dbReference>
<name>A0A835CKM1_9FABA</name>
<dbReference type="GO" id="GO:0010333">
    <property type="term" value="F:terpene synthase activity"/>
    <property type="evidence" value="ECO:0007669"/>
    <property type="project" value="InterPro"/>
</dbReference>
<dbReference type="PANTHER" id="PTHR31739:SF25">
    <property type="entry name" value="(E,E)-GERANYLLINALOOL SYNTHASE"/>
    <property type="match status" value="1"/>
</dbReference>
<dbReference type="InterPro" id="IPR008930">
    <property type="entry name" value="Terpenoid_cyclase/PrenylTrfase"/>
</dbReference>
<dbReference type="Pfam" id="PF01397">
    <property type="entry name" value="Terpene_synth"/>
    <property type="match status" value="1"/>
</dbReference>
<sequence>MEPSLLAQKIKGEMTFSLSSRVDPYSFVCASAYDTAWLAMIPQYSSDQPMFTNCLNWVLNNQKEDGFWGDCDSFGNPTIQALPSTLASIVALKKWNTGSLLLEKSHSLLSQLCCLSFIYGNTEKLLKDVKDNCPRWFAIVVPAMLELAESNALQVDFPESVRETVSYIFTSRQNFLNKEKLEGEHYYPPLLSYLEALPPSYGVREEDILSNLSSDGSLFQSPSATAKAFMLTTNKKCLNYLQFLAQRCPNGVPQTYPMDEDLIKLCMVNQLEKLGLAEHFTEDIEETLAQIYWNYKDQKAWVKPSNMIATQLHKDSLAFQLFRMHGYKVSPSRFCWFLRDENIRGDMEKHPEYFASSMLNVYRASNLMFSGEFQVEEANSFSRKLLHKILSQPNRDHHQSSSLKVKLPMSHKMIEHELNVPWLARLEHLEHRMWIEEKEANSLWVGKASYNRISNRHNDELLQLAIANYECRQSLYKYELKELKRWSEELGLTRMGFGREKTSYCYFAVAAATSLPRDSYIRMLVAKSAIVITVADDFFDMKASLPQLQNLTHAIQRWDSKGLSGHSKVIFDALDNVVSEAAARYLLRQGIDITNTLRDLWYETFGVWLIEAKWSRNGESPSNIDEYLKTAIISVGSHTMLLPASCFLNPSLPIHQLRPPQYQTITKLLMLICRLLNDLQSYQREKEDGKMNSVLINMMENPELEMEDSVSFLREIIERRKKEFLEQVLVEGMCDWARPIKQFHLACLRVFEMFFNSSNHFDSNTYLLEDIHKAIYSPIKLTTNNLNIDKKTPQIQLVPAVNKNNKYEIINSSSVKLNRCYKHKNRINVIHSTSTGVAARLVFPHNALRNGGYGMTPKVGVVGFF</sequence>
<evidence type="ECO:0000313" key="7">
    <source>
        <dbReference type="EMBL" id="KAF7844906.1"/>
    </source>
</evidence>
<dbReference type="InterPro" id="IPR005630">
    <property type="entry name" value="Terpene_synthase_metal-bd"/>
</dbReference>
<evidence type="ECO:0000259" key="6">
    <source>
        <dbReference type="Pfam" id="PF03936"/>
    </source>
</evidence>
<feature type="domain" description="Terpene synthase metal-binding" evidence="6">
    <location>
        <begin position="489"/>
        <end position="723"/>
    </location>
</feature>
<accession>A0A835CKM1</accession>
<evidence type="ECO:0000259" key="5">
    <source>
        <dbReference type="Pfam" id="PF01397"/>
    </source>
</evidence>
<evidence type="ECO:0000256" key="2">
    <source>
        <dbReference type="ARBA" id="ARBA00022723"/>
    </source>
</evidence>
<proteinExistence type="predicted"/>
<dbReference type="AlphaFoldDB" id="A0A835CKM1"/>
<dbReference type="OrthoDB" id="2343925at2759"/>
<dbReference type="SUPFAM" id="SSF48239">
    <property type="entry name" value="Terpenoid cyclases/Protein prenyltransferases"/>
    <property type="match status" value="2"/>
</dbReference>
<dbReference type="GO" id="GO:0000287">
    <property type="term" value="F:magnesium ion binding"/>
    <property type="evidence" value="ECO:0007669"/>
    <property type="project" value="InterPro"/>
</dbReference>
<keyword evidence="3" id="KW-0460">Magnesium</keyword>
<evidence type="ECO:0000256" key="1">
    <source>
        <dbReference type="ARBA" id="ARBA00001946"/>
    </source>
</evidence>
<evidence type="ECO:0000313" key="8">
    <source>
        <dbReference type="Proteomes" id="UP000634136"/>
    </source>
</evidence>
<comment type="cofactor">
    <cofactor evidence="1">
        <name>Mg(2+)</name>
        <dbReference type="ChEBI" id="CHEBI:18420"/>
    </cofactor>
</comment>
<dbReference type="PANTHER" id="PTHR31739">
    <property type="entry name" value="ENT-COPALYL DIPHOSPHATE SYNTHASE, CHLOROPLASTIC"/>
    <property type="match status" value="1"/>
</dbReference>
<dbReference type="InterPro" id="IPR008949">
    <property type="entry name" value="Isoprenoid_synthase_dom_sf"/>
</dbReference>
<dbReference type="FunFam" id="1.10.600.10:FF:000036">
    <property type="entry name" value="cis-abienol synthase, chloroplastic"/>
    <property type="match status" value="1"/>
</dbReference>
<keyword evidence="2" id="KW-0479">Metal-binding</keyword>
<organism evidence="7 8">
    <name type="scientific">Senna tora</name>
    <dbReference type="NCBI Taxonomy" id="362788"/>
    <lineage>
        <taxon>Eukaryota</taxon>
        <taxon>Viridiplantae</taxon>
        <taxon>Streptophyta</taxon>
        <taxon>Embryophyta</taxon>
        <taxon>Tracheophyta</taxon>
        <taxon>Spermatophyta</taxon>
        <taxon>Magnoliopsida</taxon>
        <taxon>eudicotyledons</taxon>
        <taxon>Gunneridae</taxon>
        <taxon>Pentapetalae</taxon>
        <taxon>rosids</taxon>
        <taxon>fabids</taxon>
        <taxon>Fabales</taxon>
        <taxon>Fabaceae</taxon>
        <taxon>Caesalpinioideae</taxon>
        <taxon>Cassia clade</taxon>
        <taxon>Senna</taxon>
    </lineage>
</organism>
<comment type="caution">
    <text evidence="7">The sequence shown here is derived from an EMBL/GenBank/DDBJ whole genome shotgun (WGS) entry which is preliminary data.</text>
</comment>
<dbReference type="EMBL" id="JAAIUW010000001">
    <property type="protein sequence ID" value="KAF7844906.1"/>
    <property type="molecule type" value="Genomic_DNA"/>
</dbReference>
<reference evidence="7" key="1">
    <citation type="submission" date="2020-09" db="EMBL/GenBank/DDBJ databases">
        <title>Genome-Enabled Discovery of Anthraquinone Biosynthesis in Senna tora.</title>
        <authorList>
            <person name="Kang S.-H."/>
            <person name="Pandey R.P."/>
            <person name="Lee C.-M."/>
            <person name="Sim J.-S."/>
            <person name="Jeong J.-T."/>
            <person name="Choi B.-S."/>
            <person name="Jung M."/>
            <person name="Ginzburg D."/>
            <person name="Zhao K."/>
            <person name="Won S.Y."/>
            <person name="Oh T.-J."/>
            <person name="Yu Y."/>
            <person name="Kim N.-H."/>
            <person name="Lee O.R."/>
            <person name="Lee T.-H."/>
            <person name="Bashyal P."/>
            <person name="Kim T.-S."/>
            <person name="Lee W.-H."/>
            <person name="Kawkins C."/>
            <person name="Kim C.-K."/>
            <person name="Kim J.S."/>
            <person name="Ahn B.O."/>
            <person name="Rhee S.Y."/>
            <person name="Sohng J.K."/>
        </authorList>
    </citation>
    <scope>NUCLEOTIDE SEQUENCE</scope>
    <source>
        <tissue evidence="7">Leaf</tissue>
    </source>
</reference>
<protein>
    <submittedName>
        <fullName evidence="7">(E,E)-geranyllinalool synthase</fullName>
    </submittedName>
</protein>
<gene>
    <name evidence="7" type="ORF">G2W53_001811</name>
</gene>
<dbReference type="Gene3D" id="1.50.10.130">
    <property type="entry name" value="Terpene synthase, N-terminal domain"/>
    <property type="match status" value="1"/>
</dbReference>
<dbReference type="SFLD" id="SFLDG01014">
    <property type="entry name" value="Terpene_Cyclase_Like_1_N-term"/>
    <property type="match status" value="1"/>
</dbReference>
<keyword evidence="8" id="KW-1185">Reference proteome</keyword>
<dbReference type="Proteomes" id="UP000634136">
    <property type="component" value="Unassembled WGS sequence"/>
</dbReference>